<gene>
    <name evidence="2" type="primary">106052507</name>
</gene>
<accession>A0A2C9M9W3</accession>
<dbReference type="Proteomes" id="UP000076420">
    <property type="component" value="Unassembled WGS sequence"/>
</dbReference>
<dbReference type="AlphaFoldDB" id="A0A2C9M9W3"/>
<reference evidence="2" key="1">
    <citation type="submission" date="2020-05" db="UniProtKB">
        <authorList>
            <consortium name="EnsemblMetazoa"/>
        </authorList>
    </citation>
    <scope>IDENTIFICATION</scope>
    <source>
        <strain evidence="2">BB02</strain>
    </source>
</reference>
<dbReference type="VEuPathDB" id="VectorBase:BGLB040192"/>
<evidence type="ECO:0000256" key="1">
    <source>
        <dbReference type="SAM" id="MobiDB-lite"/>
    </source>
</evidence>
<protein>
    <submittedName>
        <fullName evidence="2">Uncharacterized protein</fullName>
    </submittedName>
</protein>
<proteinExistence type="predicted"/>
<dbReference type="VEuPathDB" id="VectorBase:BGLAX_031066"/>
<name>A0A2C9M9W3_BIOGL</name>
<organism evidence="2 3">
    <name type="scientific">Biomphalaria glabrata</name>
    <name type="common">Bloodfluke planorb</name>
    <name type="synonym">Freshwater snail</name>
    <dbReference type="NCBI Taxonomy" id="6526"/>
    <lineage>
        <taxon>Eukaryota</taxon>
        <taxon>Metazoa</taxon>
        <taxon>Spiralia</taxon>
        <taxon>Lophotrochozoa</taxon>
        <taxon>Mollusca</taxon>
        <taxon>Gastropoda</taxon>
        <taxon>Heterobranchia</taxon>
        <taxon>Euthyneura</taxon>
        <taxon>Panpulmonata</taxon>
        <taxon>Hygrophila</taxon>
        <taxon>Lymnaeoidea</taxon>
        <taxon>Planorbidae</taxon>
        <taxon>Biomphalaria</taxon>
    </lineage>
</organism>
<feature type="compositionally biased region" description="Polar residues" evidence="1">
    <location>
        <begin position="88"/>
        <end position="98"/>
    </location>
</feature>
<dbReference type="EnsemblMetazoa" id="BGLB040192-RA">
    <property type="protein sequence ID" value="BGLB040192-PA"/>
    <property type="gene ID" value="BGLB040192"/>
</dbReference>
<evidence type="ECO:0000313" key="3">
    <source>
        <dbReference type="Proteomes" id="UP000076420"/>
    </source>
</evidence>
<evidence type="ECO:0000313" key="2">
    <source>
        <dbReference type="EnsemblMetazoa" id="BGLB040192-PA"/>
    </source>
</evidence>
<sequence length="114" mass="12529">MGDVALEGLRQRSRPLKQSDMVPRIMAVSENEDHGIRDAEVFELKDRGQTSDMAGSAPVESHYSPVQAPIAETNLDVEDDLSCDDSRQLLSPDQNSDDASVIDDEVSTSYNISF</sequence>
<dbReference type="KEGG" id="bgt:106052507"/>
<feature type="region of interest" description="Disordered" evidence="1">
    <location>
        <begin position="84"/>
        <end position="104"/>
    </location>
</feature>